<evidence type="ECO:0000313" key="1">
    <source>
        <dbReference type="EMBL" id="KKO73723.1"/>
    </source>
</evidence>
<reference evidence="1 2" key="1">
    <citation type="journal article" date="2015" name="Environ. Microbiol.">
        <title>Genome analyses suggest the presence of polyploidy and recent human-driven expansions in eight global populations of the honeybee pathogen Nosema ceranae.</title>
        <authorList>
            <person name="Pelin A."/>
            <person name="Selman M."/>
            <person name="Aris-Brosou S."/>
            <person name="Farinelli L."/>
            <person name="Corradi N."/>
        </authorList>
    </citation>
    <scope>NUCLEOTIDE SEQUENCE [LARGE SCALE GENOMIC DNA]</scope>
    <source>
        <strain evidence="1 2">PA08 1199</strain>
    </source>
</reference>
<dbReference type="VEuPathDB" id="MicrosporidiaDB:AAJ76_2730001175"/>
<dbReference type="RefSeq" id="XP_024329465.1">
    <property type="nucleotide sequence ID" value="XM_024474907.1"/>
</dbReference>
<dbReference type="GeneID" id="36319836"/>
<name>A0A0F9WKS7_9MICR</name>
<accession>A0A0F9WKS7</accession>
<dbReference type="EMBL" id="JPQZ01000273">
    <property type="protein sequence ID" value="KKO73723.1"/>
    <property type="molecule type" value="Genomic_DNA"/>
</dbReference>
<evidence type="ECO:0000313" key="2">
    <source>
        <dbReference type="Proteomes" id="UP000034350"/>
    </source>
</evidence>
<keyword evidence="2" id="KW-1185">Reference proteome</keyword>
<dbReference type="AlphaFoldDB" id="A0A0F9WKS7"/>
<organism evidence="1 2">
    <name type="scientific">Vairimorpha ceranae</name>
    <dbReference type="NCBI Taxonomy" id="40302"/>
    <lineage>
        <taxon>Eukaryota</taxon>
        <taxon>Fungi</taxon>
        <taxon>Fungi incertae sedis</taxon>
        <taxon>Microsporidia</taxon>
        <taxon>Nosematidae</taxon>
        <taxon>Vairimorpha</taxon>
    </lineage>
</organism>
<dbReference type="Proteomes" id="UP000034350">
    <property type="component" value="Unassembled WGS sequence"/>
</dbReference>
<protein>
    <submittedName>
        <fullName evidence="1">Uncharacterized protein</fullName>
    </submittedName>
</protein>
<sequence>MLLCIFSGNGTLLASLCLEDLDEVFINDILIYLGFLFIVLHET</sequence>
<comment type="caution">
    <text evidence="1">The sequence shown here is derived from an EMBL/GenBank/DDBJ whole genome shotgun (WGS) entry which is preliminary data.</text>
</comment>
<proteinExistence type="predicted"/>
<gene>
    <name evidence="1" type="ORF">AAJ76_2730001175</name>
</gene>